<organism evidence="1 2">
    <name type="scientific">Hibiscus sabdariffa</name>
    <name type="common">roselle</name>
    <dbReference type="NCBI Taxonomy" id="183260"/>
    <lineage>
        <taxon>Eukaryota</taxon>
        <taxon>Viridiplantae</taxon>
        <taxon>Streptophyta</taxon>
        <taxon>Embryophyta</taxon>
        <taxon>Tracheophyta</taxon>
        <taxon>Spermatophyta</taxon>
        <taxon>Magnoliopsida</taxon>
        <taxon>eudicotyledons</taxon>
        <taxon>Gunneridae</taxon>
        <taxon>Pentapetalae</taxon>
        <taxon>rosids</taxon>
        <taxon>malvids</taxon>
        <taxon>Malvales</taxon>
        <taxon>Malvaceae</taxon>
        <taxon>Malvoideae</taxon>
        <taxon>Hibiscus</taxon>
    </lineage>
</organism>
<evidence type="ECO:0000313" key="1">
    <source>
        <dbReference type="EMBL" id="KAK8995952.1"/>
    </source>
</evidence>
<reference evidence="1 2" key="1">
    <citation type="journal article" date="2024" name="G3 (Bethesda)">
        <title>Genome assembly of Hibiscus sabdariffa L. provides insights into metabolisms of medicinal natural products.</title>
        <authorList>
            <person name="Kim T."/>
        </authorList>
    </citation>
    <scope>NUCLEOTIDE SEQUENCE [LARGE SCALE GENOMIC DNA]</scope>
    <source>
        <strain evidence="1">TK-2024</strain>
        <tissue evidence="1">Old leaves</tissue>
    </source>
</reference>
<accession>A0ABR2Q5K1</accession>
<proteinExistence type="predicted"/>
<dbReference type="Proteomes" id="UP001396334">
    <property type="component" value="Unassembled WGS sequence"/>
</dbReference>
<gene>
    <name evidence="1" type="ORF">V6N11_076205</name>
</gene>
<keyword evidence="2" id="KW-1185">Reference proteome</keyword>
<sequence length="121" mass="13665">MNVAEITKLGLHSLRQWHRTGISKAHVQPSEMAFTRGLIGFLTTLLARQVHKPQIPMGVTCKTFNEKDSQSYVLMGESRWVEFLVVLNLDALSPTAWKSKGADIIVFNTGHWWMSLMQPNG</sequence>
<evidence type="ECO:0000313" key="2">
    <source>
        <dbReference type="Proteomes" id="UP001396334"/>
    </source>
</evidence>
<comment type="caution">
    <text evidence="1">The sequence shown here is derived from an EMBL/GenBank/DDBJ whole genome shotgun (WGS) entry which is preliminary data.</text>
</comment>
<dbReference type="EMBL" id="JBBPBN010000045">
    <property type="protein sequence ID" value="KAK8995952.1"/>
    <property type="molecule type" value="Genomic_DNA"/>
</dbReference>
<protein>
    <submittedName>
        <fullName evidence="1">Uncharacterized protein</fullName>
    </submittedName>
</protein>
<name>A0ABR2Q5K1_9ROSI</name>